<sequence length="366" mass="40600">MLRWKCLLIIGALVSTDNRRALSHFLFERLSVKRQPRPHGAAVLLSFTPDSSCRARPSGRMALFVVVLLWHVGVVTGLAGCHGDRDKDDRPRQNCAAAGFREVPEGLTPSAKVLLFPNNLFPSLTWSSFQGFTELYEIDLTGNQVSQASECWLCWLVPTVVPPQVPQVPPSAAPVLPTLGVLRLGSNLLTSLPDRCFSACPGLIELYLNNNSIQTLRDRTFSGLHRLEVGRLATKPEERESALLLGDSSLNFQILELSSNRIQVLPELLLHPLPAIESLYLENNKIQVMPDDWFSQKEEVPYLFLSANPWACSCSLGYLHRYVDEYDFNIYTRSGPLVTNDPDSVVRTAAPLRTGSDAPHTSLPAT</sequence>
<evidence type="ECO:0000313" key="4">
    <source>
        <dbReference type="Proteomes" id="UP000324091"/>
    </source>
</evidence>
<name>A0A5C6MEL0_9TELE</name>
<dbReference type="InterPro" id="IPR001611">
    <property type="entry name" value="Leu-rich_rpt"/>
</dbReference>
<dbReference type="PANTHER" id="PTHR24366">
    <property type="entry name" value="IG(IMMUNOGLOBULIN) AND LRR(LEUCINE RICH REPEAT) DOMAINS"/>
    <property type="match status" value="1"/>
</dbReference>
<comment type="caution">
    <text evidence="3">The sequence shown here is derived from an EMBL/GenBank/DDBJ whole genome shotgun (WGS) entry which is preliminary data.</text>
</comment>
<dbReference type="InterPro" id="IPR003591">
    <property type="entry name" value="Leu-rich_rpt_typical-subtyp"/>
</dbReference>
<organism evidence="3 4">
    <name type="scientific">Takifugu flavidus</name>
    <name type="common">sansaifugu</name>
    <dbReference type="NCBI Taxonomy" id="433684"/>
    <lineage>
        <taxon>Eukaryota</taxon>
        <taxon>Metazoa</taxon>
        <taxon>Chordata</taxon>
        <taxon>Craniata</taxon>
        <taxon>Vertebrata</taxon>
        <taxon>Euteleostomi</taxon>
        <taxon>Actinopterygii</taxon>
        <taxon>Neopterygii</taxon>
        <taxon>Teleostei</taxon>
        <taxon>Neoteleostei</taxon>
        <taxon>Acanthomorphata</taxon>
        <taxon>Eupercaria</taxon>
        <taxon>Tetraodontiformes</taxon>
        <taxon>Tetradontoidea</taxon>
        <taxon>Tetraodontidae</taxon>
        <taxon>Takifugu</taxon>
    </lineage>
</organism>
<proteinExistence type="predicted"/>
<keyword evidence="4" id="KW-1185">Reference proteome</keyword>
<reference evidence="3 4" key="1">
    <citation type="submission" date="2019-04" db="EMBL/GenBank/DDBJ databases">
        <title>Chromosome genome assembly for Takifugu flavidus.</title>
        <authorList>
            <person name="Xiao S."/>
        </authorList>
    </citation>
    <scope>NUCLEOTIDE SEQUENCE [LARGE SCALE GENOMIC DNA]</scope>
    <source>
        <strain evidence="3">HTHZ2018</strain>
        <tissue evidence="3">Muscle</tissue>
    </source>
</reference>
<keyword evidence="2" id="KW-0677">Repeat</keyword>
<keyword evidence="1" id="KW-0433">Leucine-rich repeat</keyword>
<gene>
    <name evidence="3" type="ORF">D4764_0180720</name>
</gene>
<dbReference type="AlphaFoldDB" id="A0A5C6MEL0"/>
<dbReference type="PANTHER" id="PTHR24366:SF158">
    <property type="entry name" value="PLATELET GLYCOPROTEIN IB ALPHA CHAIN-LIKE-RELATED"/>
    <property type="match status" value="1"/>
</dbReference>
<evidence type="ECO:0008006" key="5">
    <source>
        <dbReference type="Google" id="ProtNLM"/>
    </source>
</evidence>
<dbReference type="PROSITE" id="PS51450">
    <property type="entry name" value="LRR"/>
    <property type="match status" value="1"/>
</dbReference>
<dbReference type="SUPFAM" id="SSF52058">
    <property type="entry name" value="L domain-like"/>
    <property type="match status" value="1"/>
</dbReference>
<dbReference type="SMART" id="SM00369">
    <property type="entry name" value="LRR_TYP"/>
    <property type="match status" value="4"/>
</dbReference>
<dbReference type="Gene3D" id="3.80.10.10">
    <property type="entry name" value="Ribonuclease Inhibitor"/>
    <property type="match status" value="2"/>
</dbReference>
<dbReference type="InterPro" id="IPR032675">
    <property type="entry name" value="LRR_dom_sf"/>
</dbReference>
<evidence type="ECO:0000256" key="1">
    <source>
        <dbReference type="ARBA" id="ARBA00022614"/>
    </source>
</evidence>
<protein>
    <recommendedName>
        <fullName evidence="5">Platelet glycoprotein Ib alpha chain</fullName>
    </recommendedName>
</protein>
<evidence type="ECO:0000313" key="3">
    <source>
        <dbReference type="EMBL" id="TWW52978.1"/>
    </source>
</evidence>
<accession>A0A5C6MEL0</accession>
<dbReference type="Pfam" id="PF13855">
    <property type="entry name" value="LRR_8"/>
    <property type="match status" value="2"/>
</dbReference>
<evidence type="ECO:0000256" key="2">
    <source>
        <dbReference type="ARBA" id="ARBA00022737"/>
    </source>
</evidence>
<dbReference type="EMBL" id="RHFK02000859">
    <property type="protein sequence ID" value="TWW52978.1"/>
    <property type="molecule type" value="Genomic_DNA"/>
</dbReference>
<dbReference type="Proteomes" id="UP000324091">
    <property type="component" value="Unassembled WGS sequence"/>
</dbReference>